<name>A0AC35GTV3_9BILA</name>
<evidence type="ECO:0000313" key="2">
    <source>
        <dbReference type="WBParaSite" id="PS1159_v2.g8560.t1"/>
    </source>
</evidence>
<organism evidence="1 2">
    <name type="scientific">Panagrolaimus sp. PS1159</name>
    <dbReference type="NCBI Taxonomy" id="55785"/>
    <lineage>
        <taxon>Eukaryota</taxon>
        <taxon>Metazoa</taxon>
        <taxon>Ecdysozoa</taxon>
        <taxon>Nematoda</taxon>
        <taxon>Chromadorea</taxon>
        <taxon>Rhabditida</taxon>
        <taxon>Tylenchina</taxon>
        <taxon>Panagrolaimomorpha</taxon>
        <taxon>Panagrolaimoidea</taxon>
        <taxon>Panagrolaimidae</taxon>
        <taxon>Panagrolaimus</taxon>
    </lineage>
</organism>
<dbReference type="WBParaSite" id="PS1159_v2.g8560.t1">
    <property type="protein sequence ID" value="PS1159_v2.g8560.t1"/>
    <property type="gene ID" value="PS1159_v2.g8560"/>
</dbReference>
<proteinExistence type="predicted"/>
<reference evidence="2" key="1">
    <citation type="submission" date="2022-11" db="UniProtKB">
        <authorList>
            <consortium name="WormBaseParasite"/>
        </authorList>
    </citation>
    <scope>IDENTIFICATION</scope>
</reference>
<sequence length="80" mass="9339">MSLYGIESERPGWLIPYLITTVIGIAFATVFMLIPVMYLIFNPEESHRFIPMKTSWGDDIEYTFEELMDPSKHLLLKLDL</sequence>
<protein>
    <submittedName>
        <fullName evidence="2">Uncharacterized protein</fullName>
    </submittedName>
</protein>
<accession>A0AC35GTV3</accession>
<evidence type="ECO:0000313" key="1">
    <source>
        <dbReference type="Proteomes" id="UP000887580"/>
    </source>
</evidence>
<dbReference type="Proteomes" id="UP000887580">
    <property type="component" value="Unplaced"/>
</dbReference>